<feature type="domain" description="Helix-turn-helix" evidence="2">
    <location>
        <begin position="127"/>
        <end position="174"/>
    </location>
</feature>
<dbReference type="GO" id="GO:0003677">
    <property type="term" value="F:DNA binding"/>
    <property type="evidence" value="ECO:0007669"/>
    <property type="project" value="InterPro"/>
</dbReference>
<dbReference type="InterPro" id="IPR041657">
    <property type="entry name" value="HTH_17"/>
</dbReference>
<feature type="compositionally biased region" description="Basic and acidic residues" evidence="1">
    <location>
        <begin position="88"/>
        <end position="99"/>
    </location>
</feature>
<dbReference type="NCBIfam" id="TIGR01764">
    <property type="entry name" value="excise"/>
    <property type="match status" value="1"/>
</dbReference>
<feature type="region of interest" description="Disordered" evidence="1">
    <location>
        <begin position="1"/>
        <end position="23"/>
    </location>
</feature>
<dbReference type="SUPFAM" id="SSF46955">
    <property type="entry name" value="Putative DNA-binding domain"/>
    <property type="match status" value="1"/>
</dbReference>
<feature type="compositionally biased region" description="Polar residues" evidence="1">
    <location>
        <begin position="1"/>
        <end position="11"/>
    </location>
</feature>
<proteinExistence type="predicted"/>
<evidence type="ECO:0000259" key="2">
    <source>
        <dbReference type="Pfam" id="PF12728"/>
    </source>
</evidence>
<keyword evidence="4" id="KW-1185">Reference proteome</keyword>
<accession>A0A6N7YUW2</accession>
<dbReference type="Pfam" id="PF12728">
    <property type="entry name" value="HTH_17"/>
    <property type="match status" value="1"/>
</dbReference>
<dbReference type="Proteomes" id="UP000440096">
    <property type="component" value="Unassembled WGS sequence"/>
</dbReference>
<comment type="caution">
    <text evidence="3">The sequence shown here is derived from an EMBL/GenBank/DDBJ whole genome shotgun (WGS) entry which is preliminary data.</text>
</comment>
<dbReference type="AlphaFoldDB" id="A0A6N7YUW2"/>
<reference evidence="3 4" key="1">
    <citation type="submission" date="2019-11" db="EMBL/GenBank/DDBJ databases">
        <title>Draft genome of Amycolatopsis RM579.</title>
        <authorList>
            <person name="Duangmal K."/>
            <person name="Mingma R."/>
        </authorList>
    </citation>
    <scope>NUCLEOTIDE SEQUENCE [LARGE SCALE GENOMIC DNA]</scope>
    <source>
        <strain evidence="3 4">RM579</strain>
    </source>
</reference>
<name>A0A6N7YUW2_9PSEU</name>
<evidence type="ECO:0000313" key="4">
    <source>
        <dbReference type="Proteomes" id="UP000440096"/>
    </source>
</evidence>
<dbReference type="EMBL" id="WMBA01000025">
    <property type="protein sequence ID" value="MTD55708.1"/>
    <property type="molecule type" value="Genomic_DNA"/>
</dbReference>
<dbReference type="InterPro" id="IPR010093">
    <property type="entry name" value="SinI_DNA-bd"/>
</dbReference>
<gene>
    <name evidence="3" type="ORF">GKO32_17250</name>
</gene>
<dbReference type="OrthoDB" id="4870800at2"/>
<dbReference type="InterPro" id="IPR009061">
    <property type="entry name" value="DNA-bd_dom_put_sf"/>
</dbReference>
<protein>
    <submittedName>
        <fullName evidence="3">Helix-turn-helix domain-containing protein</fullName>
    </submittedName>
</protein>
<feature type="region of interest" description="Disordered" evidence="1">
    <location>
        <begin position="85"/>
        <end position="116"/>
    </location>
</feature>
<evidence type="ECO:0000256" key="1">
    <source>
        <dbReference type="SAM" id="MobiDB-lite"/>
    </source>
</evidence>
<evidence type="ECO:0000313" key="3">
    <source>
        <dbReference type="EMBL" id="MTD55708.1"/>
    </source>
</evidence>
<sequence>MPWMRGSSTATARKPAAAETSLTDDTAVTTVRIDALRTPVTGKQRRQQSHLVDVPIAVRVAGEQFAIALFRLVQEVVPASIGAAEGKSATDTEATRAHESSGASKPQQEGYAQKTAQASAADDRLAYRIPEAARLLGVQEWTVRRMITEGEITARKAGKYIVVSRSEIIRWLEGA</sequence>
<organism evidence="3 4">
    <name type="scientific">Amycolatopsis pithecellobii</name>
    <dbReference type="NCBI Taxonomy" id="664692"/>
    <lineage>
        <taxon>Bacteria</taxon>
        <taxon>Bacillati</taxon>
        <taxon>Actinomycetota</taxon>
        <taxon>Actinomycetes</taxon>
        <taxon>Pseudonocardiales</taxon>
        <taxon>Pseudonocardiaceae</taxon>
        <taxon>Amycolatopsis</taxon>
    </lineage>
</organism>